<reference evidence="3" key="1">
    <citation type="journal article" date="2016" name="Front. Microbiol.">
        <title>Molecular Keys to the Janthinobacterium and Duganella spp. Interaction with the Plant Pathogen Fusarium graminearum.</title>
        <authorList>
            <person name="Haack F.S."/>
            <person name="Poehlein A."/>
            <person name="Kroger C."/>
            <person name="Voigt C.A."/>
            <person name="Piepenbring M."/>
            <person name="Bode H.B."/>
            <person name="Daniel R."/>
            <person name="Schafer W."/>
            <person name="Streit W.R."/>
        </authorList>
    </citation>
    <scope>NUCLEOTIDE SEQUENCE [LARGE SCALE GENOMIC DNA]</scope>
    <source>
        <strain evidence="3">T54</strain>
    </source>
</reference>
<dbReference type="InterPro" id="IPR036291">
    <property type="entry name" value="NAD(P)-bd_dom_sf"/>
</dbReference>
<dbReference type="GO" id="GO:0003978">
    <property type="term" value="F:UDP-glucose 4-epimerase activity"/>
    <property type="evidence" value="ECO:0007669"/>
    <property type="project" value="UniProtKB-EC"/>
</dbReference>
<dbReference type="EMBL" id="LROM01000081">
    <property type="protein sequence ID" value="OFA00949.1"/>
    <property type="molecule type" value="Genomic_DNA"/>
</dbReference>
<dbReference type="PANTHER" id="PTHR43245">
    <property type="entry name" value="BIFUNCTIONAL POLYMYXIN RESISTANCE PROTEIN ARNA"/>
    <property type="match status" value="1"/>
</dbReference>
<name>A0A1E7WP50_9BURK</name>
<dbReference type="AlphaFoldDB" id="A0A1E7WP50"/>
<dbReference type="InterPro" id="IPR001509">
    <property type="entry name" value="Epimerase_deHydtase"/>
</dbReference>
<keyword evidence="3" id="KW-1185">Reference proteome</keyword>
<evidence type="ECO:0000313" key="3">
    <source>
        <dbReference type="Proteomes" id="UP000175989"/>
    </source>
</evidence>
<organism evidence="2 3">
    <name type="scientific">Duganella phyllosphaerae</name>
    <dbReference type="NCBI Taxonomy" id="762836"/>
    <lineage>
        <taxon>Bacteria</taxon>
        <taxon>Pseudomonadati</taxon>
        <taxon>Pseudomonadota</taxon>
        <taxon>Betaproteobacteria</taxon>
        <taxon>Burkholderiales</taxon>
        <taxon>Oxalobacteraceae</taxon>
        <taxon>Telluria group</taxon>
        <taxon>Duganella</taxon>
    </lineage>
</organism>
<dbReference type="PRINTS" id="PR01713">
    <property type="entry name" value="NUCEPIMERASE"/>
</dbReference>
<gene>
    <name evidence="2" type="ORF">DUPY_22330</name>
</gene>
<dbReference type="Gene3D" id="3.90.25.10">
    <property type="entry name" value="UDP-galactose 4-epimerase, domain 1"/>
    <property type="match status" value="1"/>
</dbReference>
<accession>A0A1E7WP50</accession>
<dbReference type="EC" id="5.1.3.2" evidence="2"/>
<dbReference type="Proteomes" id="UP000175989">
    <property type="component" value="Unassembled WGS sequence"/>
</dbReference>
<protein>
    <submittedName>
        <fullName evidence="2">UDP-glucose 4-epimerase</fullName>
        <ecNumber evidence="2">5.1.3.2</ecNumber>
    </submittedName>
</protein>
<keyword evidence="2" id="KW-0413">Isomerase</keyword>
<sequence length="357" mass="39448">MIAYENGTPASGAYQHVREQLAQQQYRWVVTGAAGFIGSNLLQALLELGQRVVGLDNFLTGYRHNLEQVREQVGPAIWRNFELVEGDIRDALACRRACERADVVLHQAALGSVARSLDDPLLTNDINVGGFLNVLDAARLAGVRRVVYAASSATYGDHPALPKQEPHIGRALSPYAVSKHVNELYAAVYARSYGQQSIGLRYFNVFGPRQDPCGAYAAVIPQWIAAMIAQRQVVIHGDGESSRDFCYVANVVQANLLAALGDQPAAANQVYNVALGARTSLNEVYLLLQELLVDRYGHLRDFQPVYADFRPGDVRHSQADIAKACELLGYAPTHDLRRGLRQALRWYIEQLDHGRRA</sequence>
<dbReference type="Pfam" id="PF01370">
    <property type="entry name" value="Epimerase"/>
    <property type="match status" value="1"/>
</dbReference>
<evidence type="ECO:0000313" key="2">
    <source>
        <dbReference type="EMBL" id="OFA00949.1"/>
    </source>
</evidence>
<evidence type="ECO:0000259" key="1">
    <source>
        <dbReference type="Pfam" id="PF01370"/>
    </source>
</evidence>
<dbReference type="RefSeq" id="WP_070248033.1">
    <property type="nucleotide sequence ID" value="NZ_LROM01000081.1"/>
</dbReference>
<dbReference type="Gene3D" id="3.40.50.720">
    <property type="entry name" value="NAD(P)-binding Rossmann-like Domain"/>
    <property type="match status" value="1"/>
</dbReference>
<dbReference type="OrthoDB" id="9769113at2"/>
<dbReference type="PANTHER" id="PTHR43245:SF13">
    <property type="entry name" value="UDP-D-APIOSE_UDP-D-XYLOSE SYNTHASE 2"/>
    <property type="match status" value="1"/>
</dbReference>
<proteinExistence type="predicted"/>
<comment type="caution">
    <text evidence="2">The sequence shown here is derived from an EMBL/GenBank/DDBJ whole genome shotgun (WGS) entry which is preliminary data.</text>
</comment>
<dbReference type="CDD" id="cd05256">
    <property type="entry name" value="UDP_AE_SDR_e"/>
    <property type="match status" value="1"/>
</dbReference>
<dbReference type="InterPro" id="IPR050177">
    <property type="entry name" value="Lipid_A_modif_metabolic_enz"/>
</dbReference>
<feature type="domain" description="NAD-dependent epimerase/dehydratase" evidence="1">
    <location>
        <begin position="29"/>
        <end position="274"/>
    </location>
</feature>
<dbReference type="PATRIC" id="fig|762836.4.peg.2311"/>
<dbReference type="SUPFAM" id="SSF51735">
    <property type="entry name" value="NAD(P)-binding Rossmann-fold domains"/>
    <property type="match status" value="1"/>
</dbReference>